<dbReference type="AlphaFoldDB" id="A0A0F9DIY9"/>
<gene>
    <name evidence="1" type="ORF">LCGC14_2193070</name>
</gene>
<dbReference type="EMBL" id="LAZR01028752">
    <property type="protein sequence ID" value="KKL61663.1"/>
    <property type="molecule type" value="Genomic_DNA"/>
</dbReference>
<feature type="non-terminal residue" evidence="1">
    <location>
        <position position="1"/>
    </location>
</feature>
<proteinExistence type="predicted"/>
<organism evidence="1">
    <name type="scientific">marine sediment metagenome</name>
    <dbReference type="NCBI Taxonomy" id="412755"/>
    <lineage>
        <taxon>unclassified sequences</taxon>
        <taxon>metagenomes</taxon>
        <taxon>ecological metagenomes</taxon>
    </lineage>
</organism>
<accession>A0A0F9DIY9</accession>
<reference evidence="1" key="1">
    <citation type="journal article" date="2015" name="Nature">
        <title>Complex archaea that bridge the gap between prokaryotes and eukaryotes.</title>
        <authorList>
            <person name="Spang A."/>
            <person name="Saw J.H."/>
            <person name="Jorgensen S.L."/>
            <person name="Zaremba-Niedzwiedzka K."/>
            <person name="Martijn J."/>
            <person name="Lind A.E."/>
            <person name="van Eijk R."/>
            <person name="Schleper C."/>
            <person name="Guy L."/>
            <person name="Ettema T.J."/>
        </authorList>
    </citation>
    <scope>NUCLEOTIDE SEQUENCE</scope>
</reference>
<name>A0A0F9DIY9_9ZZZZ</name>
<protein>
    <submittedName>
        <fullName evidence="1">Uncharacterized protein</fullName>
    </submittedName>
</protein>
<sequence>RELPLLPLAHGMRFQASSADVEGIPLGPFGAISLANARKK</sequence>
<evidence type="ECO:0000313" key="1">
    <source>
        <dbReference type="EMBL" id="KKL61663.1"/>
    </source>
</evidence>
<comment type="caution">
    <text evidence="1">The sequence shown here is derived from an EMBL/GenBank/DDBJ whole genome shotgun (WGS) entry which is preliminary data.</text>
</comment>